<keyword evidence="3" id="KW-1185">Reference proteome</keyword>
<evidence type="ECO:0000256" key="1">
    <source>
        <dbReference type="SAM" id="Phobius"/>
    </source>
</evidence>
<dbReference type="AlphaFoldDB" id="A0A0A2MY07"/>
<comment type="caution">
    <text evidence="2">The sequence shown here is derived from an EMBL/GenBank/DDBJ whole genome shotgun (WGS) entry which is preliminary data.</text>
</comment>
<sequence>MPAAKPENIPVVLVYVVPSILYVIPTPVGEVNVIVPVVVLQLGCVTEPAGVVGVDGCGLTVTLVAVEIHPAALFTVTLYGPGFTLVKVVELWYVLPLMLYVKPDPVGLLIAIVPFDIVQDGCVTVTVGWVGILLTIMVMAFLGVVMNPKVVASA</sequence>
<name>A0A0A2MY07_9FLAO</name>
<protein>
    <submittedName>
        <fullName evidence="2">Uncharacterized protein</fullName>
    </submittedName>
</protein>
<feature type="transmembrane region" description="Helical" evidence="1">
    <location>
        <begin position="127"/>
        <end position="146"/>
    </location>
</feature>
<dbReference type="Proteomes" id="UP000030149">
    <property type="component" value="Unassembled WGS sequence"/>
</dbReference>
<evidence type="ECO:0000313" key="2">
    <source>
        <dbReference type="EMBL" id="KGO96511.1"/>
    </source>
</evidence>
<gene>
    <name evidence="2" type="ORF">Q767_06320</name>
</gene>
<proteinExistence type="predicted"/>
<reference evidence="3" key="1">
    <citation type="submission" date="2013-09" db="EMBL/GenBank/DDBJ databases">
        <authorList>
            <person name="Zeng Z."/>
            <person name="Chen C."/>
        </authorList>
    </citation>
    <scope>NUCLEOTIDE SEQUENCE [LARGE SCALE GENOMIC DNA]</scope>
    <source>
        <strain evidence="3">DK69</strain>
    </source>
</reference>
<dbReference type="EMBL" id="JRLZ01000004">
    <property type="protein sequence ID" value="KGO96511.1"/>
    <property type="molecule type" value="Genomic_DNA"/>
</dbReference>
<accession>A0A0A2MY07</accession>
<keyword evidence="1" id="KW-0472">Membrane</keyword>
<reference evidence="2 3" key="2">
    <citation type="journal article" date="2015" name="Stand. Genomic Sci.">
        <title>High quality draft genomic sequence of Flavobacterium enshiense DK69(T) and comparison among Flavobacterium genomes.</title>
        <authorList>
            <person name="Zeng Z."/>
            <person name="Chen C."/>
            <person name="Du H."/>
            <person name="Wang G."/>
            <person name="Li M."/>
        </authorList>
    </citation>
    <scope>NUCLEOTIDE SEQUENCE [LARGE SCALE GENOMIC DNA]</scope>
    <source>
        <strain evidence="2 3">DK69</strain>
    </source>
</reference>
<keyword evidence="1" id="KW-1133">Transmembrane helix</keyword>
<evidence type="ECO:0000313" key="3">
    <source>
        <dbReference type="Proteomes" id="UP000030149"/>
    </source>
</evidence>
<keyword evidence="1" id="KW-0812">Transmembrane</keyword>
<organism evidence="2 3">
    <name type="scientific">Flavobacterium enshiense DK69</name>
    <dbReference type="NCBI Taxonomy" id="1107311"/>
    <lineage>
        <taxon>Bacteria</taxon>
        <taxon>Pseudomonadati</taxon>
        <taxon>Bacteroidota</taxon>
        <taxon>Flavobacteriia</taxon>
        <taxon>Flavobacteriales</taxon>
        <taxon>Flavobacteriaceae</taxon>
        <taxon>Flavobacterium</taxon>
    </lineage>
</organism>